<keyword evidence="10" id="KW-1185">Reference proteome</keyword>
<dbReference type="PROSITE" id="PS50102">
    <property type="entry name" value="RRM"/>
    <property type="match status" value="4"/>
</dbReference>
<reference evidence="9 10" key="1">
    <citation type="submission" date="2016-04" db="EMBL/GenBank/DDBJ databases">
        <title>The genome of Intoshia linei affirms orthonectids as highly simplified spiralians.</title>
        <authorList>
            <person name="Mikhailov K.V."/>
            <person name="Slusarev G.S."/>
            <person name="Nikitin M.A."/>
            <person name="Logacheva M.D."/>
            <person name="Penin A."/>
            <person name="Aleoshin V."/>
            <person name="Panchin Y.V."/>
        </authorList>
    </citation>
    <scope>NUCLEOTIDE SEQUENCE [LARGE SCALE GENOMIC DNA]</scope>
    <source>
        <strain evidence="9">Intl2013</strain>
        <tissue evidence="9">Whole animal</tissue>
    </source>
</reference>
<dbReference type="GO" id="GO:0005737">
    <property type="term" value="C:cytoplasm"/>
    <property type="evidence" value="ECO:0007669"/>
    <property type="project" value="UniProtKB-SubCell"/>
</dbReference>
<feature type="domain" description="RRM" evidence="8">
    <location>
        <begin position="196"/>
        <end position="276"/>
    </location>
</feature>
<dbReference type="OrthoDB" id="19742at2759"/>
<evidence type="ECO:0000259" key="8">
    <source>
        <dbReference type="PROSITE" id="PS50102"/>
    </source>
</evidence>
<name>A0A177AZ16_9BILA</name>
<comment type="caution">
    <text evidence="9">The sequence shown here is derived from an EMBL/GenBank/DDBJ whole genome shotgun (WGS) entry which is preliminary data.</text>
</comment>
<proteinExistence type="predicted"/>
<dbReference type="InterPro" id="IPR000504">
    <property type="entry name" value="RRM_dom"/>
</dbReference>
<evidence type="ECO:0000313" key="9">
    <source>
        <dbReference type="EMBL" id="OAF67245.1"/>
    </source>
</evidence>
<dbReference type="Proteomes" id="UP000078046">
    <property type="component" value="Unassembled WGS sequence"/>
</dbReference>
<feature type="domain" description="RRM" evidence="8">
    <location>
        <begin position="304"/>
        <end position="381"/>
    </location>
</feature>
<evidence type="ECO:0000256" key="4">
    <source>
        <dbReference type="ARBA" id="ARBA00022737"/>
    </source>
</evidence>
<evidence type="ECO:0000313" key="10">
    <source>
        <dbReference type="Proteomes" id="UP000078046"/>
    </source>
</evidence>
<accession>A0A177AZ16</accession>
<dbReference type="Pfam" id="PF00076">
    <property type="entry name" value="RRM_1"/>
    <property type="match status" value="4"/>
</dbReference>
<evidence type="ECO:0000256" key="7">
    <source>
        <dbReference type="PROSITE-ProRule" id="PRU00176"/>
    </source>
</evidence>
<evidence type="ECO:0000256" key="3">
    <source>
        <dbReference type="ARBA" id="ARBA00022490"/>
    </source>
</evidence>
<protein>
    <submittedName>
        <fullName evidence="9">Polyadenylate tail-binding protein</fullName>
    </submittedName>
</protein>
<keyword evidence="5 7" id="KW-0694">RNA-binding</keyword>
<dbReference type="GO" id="GO:0005634">
    <property type="term" value="C:nucleus"/>
    <property type="evidence" value="ECO:0007669"/>
    <property type="project" value="UniProtKB-SubCell"/>
</dbReference>
<keyword evidence="4" id="KW-0677">Repeat</keyword>
<keyword evidence="3" id="KW-0963">Cytoplasm</keyword>
<dbReference type="SUPFAM" id="SSF54928">
    <property type="entry name" value="RNA-binding domain, RBD"/>
    <property type="match status" value="3"/>
</dbReference>
<keyword evidence="6" id="KW-0539">Nucleus</keyword>
<dbReference type="PANTHER" id="PTHR24012">
    <property type="entry name" value="RNA BINDING PROTEIN"/>
    <property type="match status" value="1"/>
</dbReference>
<dbReference type="InterPro" id="IPR035979">
    <property type="entry name" value="RBD_domain_sf"/>
</dbReference>
<evidence type="ECO:0000256" key="1">
    <source>
        <dbReference type="ARBA" id="ARBA00004123"/>
    </source>
</evidence>
<dbReference type="FunFam" id="3.30.70.330:FF:000651">
    <property type="entry name" value="Poly(A) binding protein cytoplasmic 1 like"/>
    <property type="match status" value="2"/>
</dbReference>
<dbReference type="GO" id="GO:0003723">
    <property type="term" value="F:RNA binding"/>
    <property type="evidence" value="ECO:0007669"/>
    <property type="project" value="UniProtKB-UniRule"/>
</dbReference>
<evidence type="ECO:0000256" key="6">
    <source>
        <dbReference type="ARBA" id="ARBA00023242"/>
    </source>
</evidence>
<evidence type="ECO:0000256" key="5">
    <source>
        <dbReference type="ARBA" id="ARBA00022884"/>
    </source>
</evidence>
<dbReference type="EMBL" id="LWCA01000710">
    <property type="protein sequence ID" value="OAF67245.1"/>
    <property type="molecule type" value="Genomic_DNA"/>
</dbReference>
<dbReference type="InterPro" id="IPR012677">
    <property type="entry name" value="Nucleotide-bd_a/b_plait_sf"/>
</dbReference>
<dbReference type="Gene3D" id="3.30.70.330">
    <property type="match status" value="4"/>
</dbReference>
<evidence type="ECO:0000256" key="2">
    <source>
        <dbReference type="ARBA" id="ARBA00004496"/>
    </source>
</evidence>
<comment type="subcellular location">
    <subcellularLocation>
        <location evidence="2">Cytoplasm</location>
    </subcellularLocation>
    <subcellularLocation>
        <location evidence="1">Nucleus</location>
    </subcellularLocation>
</comment>
<feature type="domain" description="RRM" evidence="8">
    <location>
        <begin position="107"/>
        <end position="181"/>
    </location>
</feature>
<feature type="domain" description="RRM" evidence="8">
    <location>
        <begin position="19"/>
        <end position="97"/>
    </location>
</feature>
<dbReference type="SMART" id="SM00360">
    <property type="entry name" value="RRM"/>
    <property type="match status" value="4"/>
</dbReference>
<organism evidence="9 10">
    <name type="scientific">Intoshia linei</name>
    <dbReference type="NCBI Taxonomy" id="1819745"/>
    <lineage>
        <taxon>Eukaryota</taxon>
        <taxon>Metazoa</taxon>
        <taxon>Spiralia</taxon>
        <taxon>Lophotrochozoa</taxon>
        <taxon>Mesozoa</taxon>
        <taxon>Orthonectida</taxon>
        <taxon>Rhopaluridae</taxon>
        <taxon>Intoshia</taxon>
    </lineage>
</organism>
<dbReference type="AlphaFoldDB" id="A0A177AZ16"/>
<sequence length="578" mass="66857">MSNQSAFTEQKTFNLEGCNTLYVGDLSLDVTESDLEELFKPFGDLSSVRLVSHADGTRSGNYAYINFMDKNCALQAMRNLNYNTLNEKSMRIMWSFRDPSIRKNGVGNIFIKNLDKIVDQKTLFQTFSHFGPIMSCKVVCDEHGVSKGYAFVHFSNLDHAKTAMSRLNGTRLTKDAKPVEVMEFIPKSKRNTRGFNNLYVKNFPVSWEQEDLSKAFSAYGEIFSCKICISNSMDSKKFGFVCYKDPTHAQKAMKEMHDKDIKSSDNEAFKLYVVAALKKSERARQLADQKAVKLSNIRNNTRDVNLYIKYLDDKVDDVELKQQFSVFGEITSAKVMRHENGTSKGFGFVCFAEESAATSALTEMKGKEFFGKPLYVSLAQKKDERKTELSLRSRQFSRHMMAMHNNYFTGAIPMNQYGMFQQLRMHADMQFQMPNKMNYPKPAEMQNYNGQWTNMHRNVITNNLLPNQNNKKVRMFQNYSQYPNQNGLHDMNIYFQKNSEKMHNDYLHSIPQKKNSILYTFISEFVKTYYNYQENEVISALVTSILRDSTNVDKENFFNLSNLTLKNMIDSHINSNHM</sequence>
<gene>
    <name evidence="9" type="ORF">A3Q56_05021</name>
</gene>